<evidence type="ECO:0000256" key="5">
    <source>
        <dbReference type="ARBA" id="ARBA00023136"/>
    </source>
</evidence>
<keyword evidence="5 6" id="KW-0472">Membrane</keyword>
<dbReference type="Proteomes" id="UP000266292">
    <property type="component" value="Chromosome"/>
</dbReference>
<feature type="transmembrane region" description="Helical" evidence="6">
    <location>
        <begin position="720"/>
        <end position="740"/>
    </location>
</feature>
<evidence type="ECO:0000259" key="8">
    <source>
        <dbReference type="Pfam" id="PF12704"/>
    </source>
</evidence>
<accession>A0A1X9YU85</accession>
<comment type="subcellular location">
    <subcellularLocation>
        <location evidence="1">Cell membrane</location>
        <topology evidence="1">Multi-pass membrane protein</topology>
    </subcellularLocation>
</comment>
<keyword evidence="10" id="KW-1185">Reference proteome</keyword>
<feature type="transmembrane region" description="Helical" evidence="6">
    <location>
        <begin position="668"/>
        <end position="689"/>
    </location>
</feature>
<dbReference type="AlphaFoldDB" id="A0A1X9YU85"/>
<protein>
    <recommendedName>
        <fullName evidence="11">ABC transporter permease</fullName>
    </recommendedName>
</protein>
<dbReference type="GO" id="GO:0005886">
    <property type="term" value="C:plasma membrane"/>
    <property type="evidence" value="ECO:0007669"/>
    <property type="project" value="UniProtKB-SubCell"/>
</dbReference>
<organism evidence="9 10">
    <name type="scientific">Pontibacter actiniarum</name>
    <dbReference type="NCBI Taxonomy" id="323450"/>
    <lineage>
        <taxon>Bacteria</taxon>
        <taxon>Pseudomonadati</taxon>
        <taxon>Bacteroidota</taxon>
        <taxon>Cytophagia</taxon>
        <taxon>Cytophagales</taxon>
        <taxon>Hymenobacteraceae</taxon>
        <taxon>Pontibacter</taxon>
    </lineage>
</organism>
<evidence type="ECO:0000256" key="3">
    <source>
        <dbReference type="ARBA" id="ARBA00022692"/>
    </source>
</evidence>
<evidence type="ECO:0000256" key="6">
    <source>
        <dbReference type="SAM" id="Phobius"/>
    </source>
</evidence>
<dbReference type="GO" id="GO:0022857">
    <property type="term" value="F:transmembrane transporter activity"/>
    <property type="evidence" value="ECO:0007669"/>
    <property type="project" value="TreeGrafter"/>
</dbReference>
<feature type="transmembrane region" description="Helical" evidence="6">
    <location>
        <begin position="419"/>
        <end position="444"/>
    </location>
</feature>
<dbReference type="PANTHER" id="PTHR30572:SF18">
    <property type="entry name" value="ABC-TYPE MACROLIDE FAMILY EXPORT SYSTEM PERMEASE COMPONENT 2"/>
    <property type="match status" value="1"/>
</dbReference>
<feature type="domain" description="ABC3 transporter permease C-terminal" evidence="7">
    <location>
        <begin position="669"/>
        <end position="776"/>
    </location>
</feature>
<feature type="domain" description="ABC3 transporter permease C-terminal" evidence="7">
    <location>
        <begin position="287"/>
        <end position="402"/>
    </location>
</feature>
<gene>
    <name evidence="9" type="ORF">CA264_14050</name>
</gene>
<keyword evidence="3 6" id="KW-0812">Transmembrane</keyword>
<feature type="transmembrane region" description="Helical" evidence="6">
    <location>
        <begin position="374"/>
        <end position="398"/>
    </location>
</feature>
<feature type="transmembrane region" description="Helical" evidence="6">
    <location>
        <begin position="284"/>
        <end position="304"/>
    </location>
</feature>
<feature type="domain" description="MacB-like periplasmic core" evidence="8">
    <location>
        <begin position="20"/>
        <end position="242"/>
    </location>
</feature>
<dbReference type="OrthoDB" id="5933722at2"/>
<dbReference type="PANTHER" id="PTHR30572">
    <property type="entry name" value="MEMBRANE COMPONENT OF TRANSPORTER-RELATED"/>
    <property type="match status" value="1"/>
</dbReference>
<keyword evidence="2" id="KW-1003">Cell membrane</keyword>
<sequence>MLKNYFKMAYRNLMRHKVFSLINVLGLALGMTCSILILLWVQDEVSYNRFHRNIDDLYRVMVVQHYPGGDDFIGDANPGPLAEAIEEELPEVKRAVRMTSWEWKQLFAYEGKALKVNGRYTDEEFFEMLSFPLLHGDARHVLAEPNSVVISEKVARQFFSSPEEAMGKVFKIDNSKSYKVTGIMEDVPQNSSMQFDYVMPVSDWINSPGSEWLMKWGNYALRTFVQLQPGTDVEEFNKKIRTVIINHEKESTTEVFVQAVSDMYLYSDFRPGKVGGGRVEMVRLFTVVAIFILVIACINFMNLATARSAKRAKEVGVRKAIGANKAALVRQFMVESVLISVLALFVSVNLLGILLPHFNDLTGKLIVLDFADPWLLLMLFGVAVLTGVLSGSYPAFFLSSFDPAVVLKGTVKLSKRVSVFRKGLVVFQFVLSALLIISTLVVYLQLHFIRTKNIGMNRENVVLLPIEGELSKRYDVMKEDLLRLPGVTEVTAANQNPLMVGNSSGGIEWEGKDPNTDILFSVLKTDYDFLETMQVQLKAGRAFSETFGAEETKAIINEEAARVMQLQEPVGQWLNGWGDRYTIVGVVKDFHTSSVHAPKQPLVMMLNREEVTTILVRIASGQTAEVLPAMESVLKKHNPAYPFEYHFLDEDFEKMYKAEAVMGQLTKYFAGIAIFISCLGLFGLALFTAEQRTKEIGVRKVLGASVASIVYLLSKDFLKLVLIANLVALPLGWYFMSGWLNDFADRTDLSWWIFAVAFTATIIIAILTLSFHAIKTAIANPVNSLRSE</sequence>
<feature type="transmembrane region" description="Helical" evidence="6">
    <location>
        <begin position="21"/>
        <end position="41"/>
    </location>
</feature>
<proteinExistence type="predicted"/>
<evidence type="ECO:0008006" key="11">
    <source>
        <dbReference type="Google" id="ProtNLM"/>
    </source>
</evidence>
<evidence type="ECO:0000256" key="2">
    <source>
        <dbReference type="ARBA" id="ARBA00022475"/>
    </source>
</evidence>
<name>A0A1X9YU85_9BACT</name>
<dbReference type="KEGG" id="pact:CA264_14050"/>
<evidence type="ECO:0000313" key="10">
    <source>
        <dbReference type="Proteomes" id="UP000266292"/>
    </source>
</evidence>
<dbReference type="Pfam" id="PF02687">
    <property type="entry name" value="FtsX"/>
    <property type="match status" value="2"/>
</dbReference>
<evidence type="ECO:0000259" key="7">
    <source>
        <dbReference type="Pfam" id="PF02687"/>
    </source>
</evidence>
<keyword evidence="4 6" id="KW-1133">Transmembrane helix</keyword>
<dbReference type="STRING" id="709015.GCA_000472485_02850"/>
<dbReference type="EMBL" id="CP021235">
    <property type="protein sequence ID" value="ARS36466.1"/>
    <property type="molecule type" value="Genomic_DNA"/>
</dbReference>
<dbReference type="InterPro" id="IPR003838">
    <property type="entry name" value="ABC3_permease_C"/>
</dbReference>
<evidence type="ECO:0000256" key="1">
    <source>
        <dbReference type="ARBA" id="ARBA00004651"/>
    </source>
</evidence>
<feature type="transmembrane region" description="Helical" evidence="6">
    <location>
        <begin position="332"/>
        <end position="354"/>
    </location>
</feature>
<dbReference type="RefSeq" id="WP_025608036.1">
    <property type="nucleotide sequence ID" value="NZ_CP021235.1"/>
</dbReference>
<feature type="transmembrane region" description="Helical" evidence="6">
    <location>
        <begin position="752"/>
        <end position="774"/>
    </location>
</feature>
<evidence type="ECO:0000256" key="4">
    <source>
        <dbReference type="ARBA" id="ARBA00022989"/>
    </source>
</evidence>
<dbReference type="InterPro" id="IPR050250">
    <property type="entry name" value="Macrolide_Exporter_MacB"/>
</dbReference>
<feature type="domain" description="MacB-like periplasmic core" evidence="8">
    <location>
        <begin position="479"/>
        <end position="625"/>
    </location>
</feature>
<dbReference type="Pfam" id="PF12704">
    <property type="entry name" value="MacB_PCD"/>
    <property type="match status" value="2"/>
</dbReference>
<evidence type="ECO:0000313" key="9">
    <source>
        <dbReference type="EMBL" id="ARS36466.1"/>
    </source>
</evidence>
<reference evidence="10" key="1">
    <citation type="submission" date="2017-05" db="EMBL/GenBank/DDBJ databases">
        <authorList>
            <person name="Ray J."/>
            <person name="Price M."/>
            <person name="Deutschbauer A."/>
        </authorList>
    </citation>
    <scope>NUCLEOTIDE SEQUENCE [LARGE SCALE GENOMIC DNA]</scope>
    <source>
        <strain evidence="10">DSM 19842</strain>
    </source>
</reference>
<dbReference type="InterPro" id="IPR025857">
    <property type="entry name" value="MacB_PCD"/>
</dbReference>